<reference evidence="13" key="1">
    <citation type="submission" date="2018-05" db="EMBL/GenBank/DDBJ databases">
        <title>Ignatzschineria dubaiensis sp. nov., isolated from necrotic foot tissues of dromedaries (Camelus dromedarius) and associated maggots in Dubai, United Arab Emirates.</title>
        <authorList>
            <person name="Tsang C.C."/>
            <person name="Tang J.Y.M."/>
            <person name="Fong J.Y.H."/>
            <person name="Kinne J."/>
            <person name="Lee H.H."/>
            <person name="Joseph M."/>
            <person name="Jose S."/>
            <person name="Schuster R.K."/>
            <person name="Tang Y."/>
            <person name="Sivakumar S."/>
            <person name="Chen J.H.K."/>
            <person name="Teng J.L.L."/>
            <person name="Lau S.K.P."/>
            <person name="Wernery U."/>
            <person name="Woo P.C.Y."/>
        </authorList>
    </citation>
    <scope>NUCLEOTIDE SEQUENCE [LARGE SCALE GENOMIC DNA]</scope>
    <source>
        <strain evidence="13">KCTC 22644</strain>
    </source>
</reference>
<evidence type="ECO:0000256" key="8">
    <source>
        <dbReference type="ARBA" id="ARBA00023126"/>
    </source>
</evidence>
<sequence length="363" mass="39975">MGNIRKAASLGQSIWFDNIERQMLGESGILAKMIEEEGLLGITSNPAIFEKAIAGSDAYIADIRNEAHEALTARELFFHLAIQDIRQACDLFAKTYEDTQYRDGYVSLEVSPDLAHDANGTIMEARVLWEEVNRPNLMIKVPATKAGLVAIETLTAEGINVNVTLIFSLNRYKAVLEAYLKGLEARVKAGLPIDRIASVASFFISRIDSVVDSLVAEKAPHLMGKIAVDNAKMAYQHYLFEMGLERAKLLKKAGMQPQRLLWASTGVKNPEYPELLYLQQLMGAESVNTVPPKTYQAFLAAQAEVKAEIAEEIALSEARLAELKSLEIDLNAICDNLEAAGIEQFVSAFDSLLSTIEHARSEA</sequence>
<dbReference type="SUPFAM" id="SSF51569">
    <property type="entry name" value="Aldolase"/>
    <property type="match status" value="1"/>
</dbReference>
<comment type="similarity">
    <text evidence="4 11">Belongs to the transaldolase family. Type 2 subfamily.</text>
</comment>
<feature type="active site" description="Schiff-base intermediate with substrate" evidence="11">
    <location>
        <position position="140"/>
    </location>
</feature>
<accession>A0A2U2AG78</accession>
<comment type="catalytic activity">
    <reaction evidence="10 11">
        <text>D-sedoheptulose 7-phosphate + D-glyceraldehyde 3-phosphate = D-erythrose 4-phosphate + beta-D-fructose 6-phosphate</text>
        <dbReference type="Rhea" id="RHEA:17053"/>
        <dbReference type="ChEBI" id="CHEBI:16897"/>
        <dbReference type="ChEBI" id="CHEBI:57483"/>
        <dbReference type="ChEBI" id="CHEBI:57634"/>
        <dbReference type="ChEBI" id="CHEBI:59776"/>
        <dbReference type="EC" id="2.2.1.2"/>
    </reaction>
</comment>
<dbReference type="AlphaFoldDB" id="A0A2U2AG78"/>
<dbReference type="OrthoDB" id="140919at2"/>
<evidence type="ECO:0000256" key="7">
    <source>
        <dbReference type="ARBA" id="ARBA00022679"/>
    </source>
</evidence>
<name>A0A2U2AG78_9GAMM</name>
<dbReference type="GO" id="GO:0005737">
    <property type="term" value="C:cytoplasm"/>
    <property type="evidence" value="ECO:0007669"/>
    <property type="project" value="UniProtKB-SubCell"/>
</dbReference>
<dbReference type="InterPro" id="IPR018225">
    <property type="entry name" value="Transaldolase_AS"/>
</dbReference>
<keyword evidence="6 11" id="KW-0963">Cytoplasm</keyword>
<dbReference type="GO" id="GO:0004801">
    <property type="term" value="F:transaldolase activity"/>
    <property type="evidence" value="ECO:0007669"/>
    <property type="project" value="UniProtKB-UniRule"/>
</dbReference>
<evidence type="ECO:0000313" key="12">
    <source>
        <dbReference type="EMBL" id="PWD81668.1"/>
    </source>
</evidence>
<dbReference type="GO" id="GO:0005975">
    <property type="term" value="P:carbohydrate metabolic process"/>
    <property type="evidence" value="ECO:0007669"/>
    <property type="project" value="InterPro"/>
</dbReference>
<dbReference type="UniPathway" id="UPA00115">
    <property type="reaction ID" value="UER00414"/>
</dbReference>
<gene>
    <name evidence="11 12" type="primary">tal</name>
    <name evidence="12" type="ORF">DC083_00250</name>
</gene>
<dbReference type="PANTHER" id="PTHR10683">
    <property type="entry name" value="TRANSALDOLASE"/>
    <property type="match status" value="1"/>
</dbReference>
<dbReference type="InterPro" id="IPR013785">
    <property type="entry name" value="Aldolase_TIM"/>
</dbReference>
<comment type="caution">
    <text evidence="12">The sequence shown here is derived from an EMBL/GenBank/DDBJ whole genome shotgun (WGS) entry which is preliminary data.</text>
</comment>
<dbReference type="InterPro" id="IPR004732">
    <property type="entry name" value="Transaldolase_2"/>
</dbReference>
<proteinExistence type="inferred from homology"/>
<evidence type="ECO:0000256" key="5">
    <source>
        <dbReference type="ARBA" id="ARBA00013151"/>
    </source>
</evidence>
<dbReference type="Pfam" id="PF00923">
    <property type="entry name" value="TAL_FSA"/>
    <property type="match status" value="1"/>
</dbReference>
<organism evidence="12 13">
    <name type="scientific">Ignatzschineria ureiclastica</name>
    <dbReference type="NCBI Taxonomy" id="472582"/>
    <lineage>
        <taxon>Bacteria</taxon>
        <taxon>Pseudomonadati</taxon>
        <taxon>Pseudomonadota</taxon>
        <taxon>Gammaproteobacteria</taxon>
        <taxon>Cardiobacteriales</taxon>
        <taxon>Ignatzschineriaceae</taxon>
        <taxon>Ignatzschineria</taxon>
    </lineage>
</organism>
<dbReference type="EC" id="2.2.1.2" evidence="5 11"/>
<evidence type="ECO:0000256" key="3">
    <source>
        <dbReference type="ARBA" id="ARBA00004857"/>
    </source>
</evidence>
<dbReference type="GO" id="GO:0006098">
    <property type="term" value="P:pentose-phosphate shunt"/>
    <property type="evidence" value="ECO:0007669"/>
    <property type="project" value="UniProtKB-UniRule"/>
</dbReference>
<dbReference type="PROSITE" id="PS01054">
    <property type="entry name" value="TRANSALDOLASE_1"/>
    <property type="match status" value="1"/>
</dbReference>
<dbReference type="Proteomes" id="UP000245020">
    <property type="component" value="Unassembled WGS sequence"/>
</dbReference>
<dbReference type="NCBIfam" id="TIGR00876">
    <property type="entry name" value="tal_mycobact"/>
    <property type="match status" value="1"/>
</dbReference>
<dbReference type="RefSeq" id="WP_109188301.1">
    <property type="nucleotide sequence ID" value="NZ_BMYA01000001.1"/>
</dbReference>
<dbReference type="InterPro" id="IPR001585">
    <property type="entry name" value="TAL/FSA"/>
</dbReference>
<comment type="function">
    <text evidence="1 11">Transaldolase is important for the balance of metabolites in the pentose-phosphate pathway.</text>
</comment>
<dbReference type="CDD" id="cd00955">
    <property type="entry name" value="Transaldolase_like"/>
    <property type="match status" value="1"/>
</dbReference>
<evidence type="ECO:0000256" key="2">
    <source>
        <dbReference type="ARBA" id="ARBA00004496"/>
    </source>
</evidence>
<dbReference type="PIRSF" id="PIRSF036915">
    <property type="entry name" value="Trnald_Bac_Plnt"/>
    <property type="match status" value="1"/>
</dbReference>
<keyword evidence="13" id="KW-1185">Reference proteome</keyword>
<comment type="subcellular location">
    <subcellularLocation>
        <location evidence="2 11">Cytoplasm</location>
    </subcellularLocation>
</comment>
<dbReference type="Gene3D" id="3.20.20.70">
    <property type="entry name" value="Aldolase class I"/>
    <property type="match status" value="1"/>
</dbReference>
<evidence type="ECO:0000256" key="4">
    <source>
        <dbReference type="ARBA" id="ARBA00008426"/>
    </source>
</evidence>
<evidence type="ECO:0000256" key="1">
    <source>
        <dbReference type="ARBA" id="ARBA00003518"/>
    </source>
</evidence>
<comment type="pathway">
    <text evidence="3 11">Carbohydrate degradation; pentose phosphate pathway; D-glyceraldehyde 3-phosphate and beta-D-fructose 6-phosphate from D-ribose 5-phosphate and D-xylulose 5-phosphate (non-oxidative stage): step 2/3.</text>
</comment>
<protein>
    <recommendedName>
        <fullName evidence="5 11">Transaldolase</fullName>
        <ecNumber evidence="5 11">2.2.1.2</ecNumber>
    </recommendedName>
</protein>
<keyword evidence="7 11" id="KW-0808">Transferase</keyword>
<keyword evidence="8 11" id="KW-0570">Pentose shunt</keyword>
<dbReference type="NCBIfam" id="NF002881">
    <property type="entry name" value="PRK03343.1"/>
    <property type="match status" value="1"/>
</dbReference>
<evidence type="ECO:0000313" key="13">
    <source>
        <dbReference type="Proteomes" id="UP000245020"/>
    </source>
</evidence>
<dbReference type="HAMAP" id="MF_00493">
    <property type="entry name" value="Transaldolase_2"/>
    <property type="match status" value="1"/>
</dbReference>
<keyword evidence="9 11" id="KW-0704">Schiff base</keyword>
<dbReference type="PROSITE" id="PS00958">
    <property type="entry name" value="TRANSALDOLASE_2"/>
    <property type="match status" value="1"/>
</dbReference>
<evidence type="ECO:0000256" key="10">
    <source>
        <dbReference type="ARBA" id="ARBA00048810"/>
    </source>
</evidence>
<evidence type="ECO:0000256" key="11">
    <source>
        <dbReference type="HAMAP-Rule" id="MF_00493"/>
    </source>
</evidence>
<evidence type="ECO:0000256" key="6">
    <source>
        <dbReference type="ARBA" id="ARBA00022490"/>
    </source>
</evidence>
<evidence type="ECO:0000256" key="9">
    <source>
        <dbReference type="ARBA" id="ARBA00023270"/>
    </source>
</evidence>
<dbReference type="PANTHER" id="PTHR10683:SF31">
    <property type="entry name" value="TRANSALDOLASE"/>
    <property type="match status" value="1"/>
</dbReference>
<dbReference type="EMBL" id="QEWQ01000001">
    <property type="protein sequence ID" value="PWD81668.1"/>
    <property type="molecule type" value="Genomic_DNA"/>
</dbReference>